<dbReference type="SMART" id="SM00895">
    <property type="entry name" value="FCD"/>
    <property type="match status" value="1"/>
</dbReference>
<protein>
    <submittedName>
        <fullName evidence="5">DNA-binding FadR family transcriptional regulator</fullName>
    </submittedName>
</protein>
<dbReference type="Pfam" id="PF07729">
    <property type="entry name" value="FCD"/>
    <property type="match status" value="1"/>
</dbReference>
<dbReference type="InterPro" id="IPR000524">
    <property type="entry name" value="Tscrpt_reg_HTH_GntR"/>
</dbReference>
<dbReference type="RefSeq" id="WP_183856301.1">
    <property type="nucleotide sequence ID" value="NZ_JACHOO010000005.1"/>
</dbReference>
<dbReference type="PROSITE" id="PS50949">
    <property type="entry name" value="HTH_GNTR"/>
    <property type="match status" value="1"/>
</dbReference>
<dbReference type="EMBL" id="JACHOO010000005">
    <property type="protein sequence ID" value="MBB5753446.1"/>
    <property type="molecule type" value="Genomic_DNA"/>
</dbReference>
<keyword evidence="1" id="KW-0805">Transcription regulation</keyword>
<dbReference type="CDD" id="cd07377">
    <property type="entry name" value="WHTH_GntR"/>
    <property type="match status" value="1"/>
</dbReference>
<dbReference type="PANTHER" id="PTHR43537:SF5">
    <property type="entry name" value="UXU OPERON TRANSCRIPTIONAL REGULATOR"/>
    <property type="match status" value="1"/>
</dbReference>
<evidence type="ECO:0000256" key="3">
    <source>
        <dbReference type="ARBA" id="ARBA00023163"/>
    </source>
</evidence>
<organism evidence="5 6">
    <name type="scientific">Prosthecomicrobium pneumaticum</name>
    <dbReference type="NCBI Taxonomy" id="81895"/>
    <lineage>
        <taxon>Bacteria</taxon>
        <taxon>Pseudomonadati</taxon>
        <taxon>Pseudomonadota</taxon>
        <taxon>Alphaproteobacteria</taxon>
        <taxon>Hyphomicrobiales</taxon>
        <taxon>Kaistiaceae</taxon>
        <taxon>Prosthecomicrobium</taxon>
    </lineage>
</organism>
<dbReference type="InterPro" id="IPR036390">
    <property type="entry name" value="WH_DNA-bd_sf"/>
</dbReference>
<dbReference type="SUPFAM" id="SSF46785">
    <property type="entry name" value="Winged helix' DNA-binding domain"/>
    <property type="match status" value="1"/>
</dbReference>
<evidence type="ECO:0000259" key="4">
    <source>
        <dbReference type="PROSITE" id="PS50949"/>
    </source>
</evidence>
<dbReference type="SMART" id="SM00345">
    <property type="entry name" value="HTH_GNTR"/>
    <property type="match status" value="1"/>
</dbReference>
<dbReference type="GO" id="GO:0003677">
    <property type="term" value="F:DNA binding"/>
    <property type="evidence" value="ECO:0007669"/>
    <property type="project" value="UniProtKB-KW"/>
</dbReference>
<dbReference type="Gene3D" id="1.20.120.530">
    <property type="entry name" value="GntR ligand-binding domain-like"/>
    <property type="match status" value="1"/>
</dbReference>
<gene>
    <name evidence="5" type="ORF">GGQ63_002516</name>
</gene>
<feature type="domain" description="HTH gntR-type" evidence="4">
    <location>
        <begin position="16"/>
        <end position="84"/>
    </location>
</feature>
<reference evidence="5 6" key="1">
    <citation type="submission" date="2020-08" db="EMBL/GenBank/DDBJ databases">
        <title>Genomic Encyclopedia of Type Strains, Phase IV (KMG-IV): sequencing the most valuable type-strain genomes for metagenomic binning, comparative biology and taxonomic classification.</title>
        <authorList>
            <person name="Goeker M."/>
        </authorList>
    </citation>
    <scope>NUCLEOTIDE SEQUENCE [LARGE SCALE GENOMIC DNA]</scope>
    <source>
        <strain evidence="5 6">DSM 16268</strain>
    </source>
</reference>
<evidence type="ECO:0000313" key="6">
    <source>
        <dbReference type="Proteomes" id="UP000523821"/>
    </source>
</evidence>
<dbReference type="Proteomes" id="UP000523821">
    <property type="component" value="Unassembled WGS sequence"/>
</dbReference>
<dbReference type="PRINTS" id="PR00035">
    <property type="entry name" value="HTHGNTR"/>
</dbReference>
<evidence type="ECO:0000256" key="1">
    <source>
        <dbReference type="ARBA" id="ARBA00023015"/>
    </source>
</evidence>
<keyword evidence="6" id="KW-1185">Reference proteome</keyword>
<keyword evidence="2 5" id="KW-0238">DNA-binding</keyword>
<dbReference type="InterPro" id="IPR011711">
    <property type="entry name" value="GntR_C"/>
</dbReference>
<proteinExistence type="predicted"/>
<accession>A0A7W9FMS2</accession>
<dbReference type="PANTHER" id="PTHR43537">
    <property type="entry name" value="TRANSCRIPTIONAL REGULATOR, GNTR FAMILY"/>
    <property type="match status" value="1"/>
</dbReference>
<dbReference type="Gene3D" id="1.10.10.10">
    <property type="entry name" value="Winged helix-like DNA-binding domain superfamily/Winged helix DNA-binding domain"/>
    <property type="match status" value="1"/>
</dbReference>
<evidence type="ECO:0000313" key="5">
    <source>
        <dbReference type="EMBL" id="MBB5753446.1"/>
    </source>
</evidence>
<dbReference type="InterPro" id="IPR036388">
    <property type="entry name" value="WH-like_DNA-bd_sf"/>
</dbReference>
<sequence>MSLTELPILREAIVKRPITNVIADKIAGLIASGILQVGDPLPSERELASALNVSRDAVRGGVQILAARGILEISHGARTRVRSADVGPVTVGLATARAVDAYDLDSVHAARLLIERQVVADAARNIGPRELALLDGHLATQKSALDDPVRFLISDRAFHIAVYRAAANPLLADFSTDLYGYMMEYRRRAVARPDAIATSYADHVAIVAALRAHDPEAAAAAFAVHTGRIYTTTQLLIEEGDGA</sequence>
<dbReference type="GO" id="GO:0003700">
    <property type="term" value="F:DNA-binding transcription factor activity"/>
    <property type="evidence" value="ECO:0007669"/>
    <property type="project" value="InterPro"/>
</dbReference>
<dbReference type="SUPFAM" id="SSF48008">
    <property type="entry name" value="GntR ligand-binding domain-like"/>
    <property type="match status" value="1"/>
</dbReference>
<dbReference type="Pfam" id="PF00392">
    <property type="entry name" value="GntR"/>
    <property type="match status" value="1"/>
</dbReference>
<dbReference type="InterPro" id="IPR008920">
    <property type="entry name" value="TF_FadR/GntR_C"/>
</dbReference>
<dbReference type="AlphaFoldDB" id="A0A7W9FMS2"/>
<name>A0A7W9FMS2_9HYPH</name>
<evidence type="ECO:0000256" key="2">
    <source>
        <dbReference type="ARBA" id="ARBA00023125"/>
    </source>
</evidence>
<keyword evidence="3" id="KW-0804">Transcription</keyword>
<comment type="caution">
    <text evidence="5">The sequence shown here is derived from an EMBL/GenBank/DDBJ whole genome shotgun (WGS) entry which is preliminary data.</text>
</comment>